<proteinExistence type="predicted"/>
<dbReference type="PANTHER" id="PTHR47863:SF4">
    <property type="entry name" value="RING_FYVE_PHD ZINC FINGER SUPERFAMILY PROTEIN"/>
    <property type="match status" value="1"/>
</dbReference>
<dbReference type="InterPro" id="IPR009057">
    <property type="entry name" value="Homeodomain-like_sf"/>
</dbReference>
<accession>A0A8B8M9P6</accession>
<dbReference type="GeneID" id="113872222"/>
<reference evidence="6" key="1">
    <citation type="journal article" date="2019" name="Toxins">
        <title>Detection of Abrin-Like and Prepropulchellin-Like Toxin Genes and Transcripts Using Whole Genome Sequencing and Full-Length Transcript Sequencing of Abrus precatorius.</title>
        <authorList>
            <person name="Hovde B.T."/>
            <person name="Daligault H.E."/>
            <person name="Hanschen E.R."/>
            <person name="Kunde Y.A."/>
            <person name="Johnson M.B."/>
            <person name="Starkenburg S.R."/>
            <person name="Johnson S.L."/>
        </authorList>
    </citation>
    <scope>NUCLEOTIDE SEQUENCE [LARGE SCALE GENOMIC DNA]</scope>
</reference>
<protein>
    <submittedName>
        <fullName evidence="7">Uncharacterized protein LOC113872222 isoform X1</fullName>
    </submittedName>
</protein>
<reference evidence="7" key="2">
    <citation type="submission" date="2025-08" db="UniProtKB">
        <authorList>
            <consortium name="RefSeq"/>
        </authorList>
    </citation>
    <scope>IDENTIFICATION</scope>
    <source>
        <tissue evidence="7">Young leaves</tissue>
    </source>
</reference>
<evidence type="ECO:0000259" key="5">
    <source>
        <dbReference type="PROSITE" id="PS50090"/>
    </source>
</evidence>
<feature type="domain" description="Myb-like" evidence="5">
    <location>
        <begin position="893"/>
        <end position="949"/>
    </location>
</feature>
<dbReference type="PANTHER" id="PTHR47863">
    <property type="entry name" value="RING/FYVE/PHD ZINC FINGER SUPERFAMILY PROTEIN"/>
    <property type="match status" value="1"/>
</dbReference>
<gene>
    <name evidence="7" type="primary">LOC113872222</name>
</gene>
<evidence type="ECO:0000313" key="6">
    <source>
        <dbReference type="Proteomes" id="UP000694853"/>
    </source>
</evidence>
<dbReference type="CDD" id="cd11660">
    <property type="entry name" value="SANT_TRF"/>
    <property type="match status" value="1"/>
</dbReference>
<dbReference type="AlphaFoldDB" id="A0A8B8M9P6"/>
<sequence length="956" mass="106857">MDGDNDPSTLAWLWGIEALASFKQIPTSTLQLLFDAAPVELDDFSETTRELVAIKCLEELFGYAGEVDPSTLDSRVGFDFSRSCEDVLEEILREITPSNLDVAAAELLKWDIYPFIEHKRAGIKCYLEQLKESILEGTHPHTDELRERSGLFPQNSSYIVHVNEVECDAQSEKDDGNSTDSENMGEKENLVSLILQNGSKSSKEHLIDDSLILENGSKSSKEHLSDDKTNGVYSADDHLMGHNEKRVCMDECDDLLRTSKRIKCNGCTSFESQKEKPVSQLEYEVSETSTERIVQISETVGHHTEKNNNVTLATGSLEESHNTCSASNLRQSSCHNEMFRDESNIPFNTTLMAQHTFGGENSQQQLVEIIPTNVELSDGIQDEVSGSKPCHKHETDSQLEDLNGSQQTVATVKAPENTCNSCEVTVTGDMIVYQAGKINLSMKKHEEQNLNMKCNDGSRLLVCDATTVPPVFPEICLDMTTTLMSPNTAGAEPCGNKFMHEATDTHHVEPLPTNDNNTDKIEHLINEFPPNQKEPNVASLNFSHKPVAGDKPVVDTVNDCGEELSSGSDGYHNERNDIAAKKHEFLSSHFPFDQDFSAMAKSTELNRCMKCNEGGQLLACKTTTCSLMVHKSCVGASAQLDAKGNFICSFCEYSRTISEYLEAKKEASMARKELSIFISKGIKTQAAELVHEFCRQDHSLSEKSSSKCENIHVQKNGDDRLNGCEDNREVHFGEHANETNSLQFERSQQQAPISCVHSSFKEKEYIINKLGEVSREEEIGEMPNAMILTGGIVEEMEVPNDSVDGHDDDKFTSGKTSIVYANQSYAQEVPKEMTLHDMKETLEPVCAHDSGKGEISEDESEKHIASRYSMRMRKHETQDKSQASPPSRRKIIPWTVEEEELIMEGLQKFGCNESKIPWKKILAFGAHVFEKDNKCRTPQDLKDKWKNMCKSQSKSK</sequence>
<dbReference type="InterPro" id="IPR001965">
    <property type="entry name" value="Znf_PHD"/>
</dbReference>
<keyword evidence="1" id="KW-0479">Metal-binding</keyword>
<dbReference type="PROSITE" id="PS50090">
    <property type="entry name" value="MYB_LIKE"/>
    <property type="match status" value="1"/>
</dbReference>
<dbReference type="Proteomes" id="UP000694853">
    <property type="component" value="Unplaced"/>
</dbReference>
<dbReference type="OrthoDB" id="608866at2759"/>
<keyword evidence="2" id="KW-0863">Zinc-finger</keyword>
<keyword evidence="3" id="KW-0862">Zinc</keyword>
<evidence type="ECO:0000313" key="7">
    <source>
        <dbReference type="RefSeq" id="XP_027365401.1"/>
    </source>
</evidence>
<dbReference type="Gene3D" id="3.30.40.10">
    <property type="entry name" value="Zinc/RING finger domain, C3HC4 (zinc finger)"/>
    <property type="match status" value="1"/>
</dbReference>
<keyword evidence="6" id="KW-1185">Reference proteome</keyword>
<dbReference type="InterPro" id="IPR019786">
    <property type="entry name" value="Zinc_finger_PHD-type_CS"/>
</dbReference>
<dbReference type="SUPFAM" id="SSF46689">
    <property type="entry name" value="Homeodomain-like"/>
    <property type="match status" value="1"/>
</dbReference>
<dbReference type="Pfam" id="PF00249">
    <property type="entry name" value="Myb_DNA-binding"/>
    <property type="match status" value="1"/>
</dbReference>
<evidence type="ECO:0000256" key="3">
    <source>
        <dbReference type="ARBA" id="ARBA00022833"/>
    </source>
</evidence>
<dbReference type="GO" id="GO:0008270">
    <property type="term" value="F:zinc ion binding"/>
    <property type="evidence" value="ECO:0007669"/>
    <property type="project" value="UniProtKB-KW"/>
</dbReference>
<dbReference type="RefSeq" id="XP_027365401.1">
    <property type="nucleotide sequence ID" value="XM_027509600.1"/>
</dbReference>
<evidence type="ECO:0000256" key="2">
    <source>
        <dbReference type="ARBA" id="ARBA00022771"/>
    </source>
</evidence>
<dbReference type="InterPro" id="IPR001005">
    <property type="entry name" value="SANT/Myb"/>
</dbReference>
<dbReference type="InterPro" id="IPR013083">
    <property type="entry name" value="Znf_RING/FYVE/PHD"/>
</dbReference>
<dbReference type="SMART" id="SM00249">
    <property type="entry name" value="PHD"/>
    <property type="match status" value="1"/>
</dbReference>
<name>A0A8B8M9P6_ABRPR</name>
<feature type="region of interest" description="Disordered" evidence="4">
    <location>
        <begin position="869"/>
        <end position="891"/>
    </location>
</feature>
<evidence type="ECO:0000256" key="1">
    <source>
        <dbReference type="ARBA" id="ARBA00022723"/>
    </source>
</evidence>
<dbReference type="KEGG" id="aprc:113872222"/>
<dbReference type="SUPFAM" id="SSF57903">
    <property type="entry name" value="FYVE/PHD zinc finger"/>
    <property type="match status" value="1"/>
</dbReference>
<dbReference type="InterPro" id="IPR011011">
    <property type="entry name" value="Znf_FYVE_PHD"/>
</dbReference>
<dbReference type="Gene3D" id="1.10.10.60">
    <property type="entry name" value="Homeodomain-like"/>
    <property type="match status" value="1"/>
</dbReference>
<dbReference type="PROSITE" id="PS01359">
    <property type="entry name" value="ZF_PHD_1"/>
    <property type="match status" value="1"/>
</dbReference>
<organism evidence="6 7">
    <name type="scientific">Abrus precatorius</name>
    <name type="common">Indian licorice</name>
    <name type="synonym">Glycine abrus</name>
    <dbReference type="NCBI Taxonomy" id="3816"/>
    <lineage>
        <taxon>Eukaryota</taxon>
        <taxon>Viridiplantae</taxon>
        <taxon>Streptophyta</taxon>
        <taxon>Embryophyta</taxon>
        <taxon>Tracheophyta</taxon>
        <taxon>Spermatophyta</taxon>
        <taxon>Magnoliopsida</taxon>
        <taxon>eudicotyledons</taxon>
        <taxon>Gunneridae</taxon>
        <taxon>Pentapetalae</taxon>
        <taxon>rosids</taxon>
        <taxon>fabids</taxon>
        <taxon>Fabales</taxon>
        <taxon>Fabaceae</taxon>
        <taxon>Papilionoideae</taxon>
        <taxon>50 kb inversion clade</taxon>
        <taxon>NPAAA clade</taxon>
        <taxon>indigoferoid/millettioid clade</taxon>
        <taxon>Abreae</taxon>
        <taxon>Abrus</taxon>
    </lineage>
</organism>
<evidence type="ECO:0000256" key="4">
    <source>
        <dbReference type="SAM" id="MobiDB-lite"/>
    </source>
</evidence>